<gene>
    <name evidence="1" type="ORF">ACOLOM_LOCUS1509</name>
</gene>
<comment type="caution">
    <text evidence="1">The sequence shown here is derived from an EMBL/GenBank/DDBJ whole genome shotgun (WGS) entry which is preliminary data.</text>
</comment>
<dbReference type="EMBL" id="CAJVPT010001806">
    <property type="protein sequence ID" value="CAG8469100.1"/>
    <property type="molecule type" value="Genomic_DNA"/>
</dbReference>
<evidence type="ECO:0000313" key="1">
    <source>
        <dbReference type="EMBL" id="CAG8469100.1"/>
    </source>
</evidence>
<accession>A0ACA9KGI6</accession>
<keyword evidence="2" id="KW-1185">Reference proteome</keyword>
<evidence type="ECO:0000313" key="2">
    <source>
        <dbReference type="Proteomes" id="UP000789525"/>
    </source>
</evidence>
<reference evidence="1" key="1">
    <citation type="submission" date="2021-06" db="EMBL/GenBank/DDBJ databases">
        <authorList>
            <person name="Kallberg Y."/>
            <person name="Tangrot J."/>
            <person name="Rosling A."/>
        </authorList>
    </citation>
    <scope>NUCLEOTIDE SEQUENCE</scope>
    <source>
        <strain evidence="1">CL356</strain>
    </source>
</reference>
<feature type="non-terminal residue" evidence="1">
    <location>
        <position position="1"/>
    </location>
</feature>
<dbReference type="Proteomes" id="UP000789525">
    <property type="component" value="Unassembled WGS sequence"/>
</dbReference>
<name>A0ACA9KGI6_9GLOM</name>
<sequence length="177" mass="20362">AYMLKQYEIYVCLVYDIEVKVNTAGVEAYPSGRAQSFAGGLPIGLIIVVVQNAHRDYELRLRQALQETPQSEKLLNLKRGWESHEYDEDWAWYEDEKIIRKADKKVKRGKLKAHVAFNENLDERPNIKKPSDKLASSSKDHGEVPKKTTNRQFKNQIGDTNNKENEDGIEEVNEVSN</sequence>
<protein>
    <submittedName>
        <fullName evidence="1">12077_t:CDS:1</fullName>
    </submittedName>
</protein>
<organism evidence="1 2">
    <name type="scientific">Acaulospora colombiana</name>
    <dbReference type="NCBI Taxonomy" id="27376"/>
    <lineage>
        <taxon>Eukaryota</taxon>
        <taxon>Fungi</taxon>
        <taxon>Fungi incertae sedis</taxon>
        <taxon>Mucoromycota</taxon>
        <taxon>Glomeromycotina</taxon>
        <taxon>Glomeromycetes</taxon>
        <taxon>Diversisporales</taxon>
        <taxon>Acaulosporaceae</taxon>
        <taxon>Acaulospora</taxon>
    </lineage>
</organism>
<proteinExistence type="predicted"/>